<organism evidence="3 4">
    <name type="scientific">Chondromyces crocatus</name>
    <dbReference type="NCBI Taxonomy" id="52"/>
    <lineage>
        <taxon>Bacteria</taxon>
        <taxon>Pseudomonadati</taxon>
        <taxon>Myxococcota</taxon>
        <taxon>Polyangia</taxon>
        <taxon>Polyangiales</taxon>
        <taxon>Polyangiaceae</taxon>
        <taxon>Chondromyces</taxon>
    </lineage>
</organism>
<dbReference type="InterPro" id="IPR029063">
    <property type="entry name" value="SAM-dependent_MTases_sf"/>
</dbReference>
<dbReference type="EMBL" id="CP012159">
    <property type="protein sequence ID" value="AKT39481.1"/>
    <property type="molecule type" value="Genomic_DNA"/>
</dbReference>
<accession>A0A0K1EF37</accession>
<feature type="region of interest" description="Disordered" evidence="1">
    <location>
        <begin position="22"/>
        <end position="65"/>
    </location>
</feature>
<evidence type="ECO:0000313" key="4">
    <source>
        <dbReference type="Proteomes" id="UP000067626"/>
    </source>
</evidence>
<gene>
    <name evidence="3" type="ORF">CMC5_036280</name>
</gene>
<sequence>MRKLLAAFLPVMFVTSLGCGGELPPPEAPPPPPPPATPEPVAEPIAEPPAPIDPAEKKKQDERAKLAADMAAMEDKAKAEAARFDDALKAQVKALTEAKYANAKAGLTAAMKSGHRVPGNADRDVYRHPVETLTFFGLTPTQTVIEFGGGGGWYTELLAPVLASKGKLRVTSMDWEGPEDVRSTLYGRRFKRFLEKSTELTGKIEPVVLKDLNAPELGPEGSADLVIAIREMHGWVNNKRVEKNLAAVHKVLKKGGVFGVVAHRGKEGADVTESSKKGYLPEAWVIQTVEAAGFKLAGKSEVNANPKDTKDYPEGVWALLPTLERGEKDRDTLSAIGESDRMTLKFTKR</sequence>
<dbReference type="PATRIC" id="fig|52.7.peg.3997"/>
<dbReference type="OrthoDB" id="9801692at2"/>
<reference evidence="3 4" key="1">
    <citation type="submission" date="2015-07" db="EMBL/GenBank/DDBJ databases">
        <title>Genome analysis of myxobacterium Chondromyces crocatus Cm c5 reveals a high potential for natural compound synthesis and the genetic basis for the loss of fruiting body formation.</title>
        <authorList>
            <person name="Zaburannyi N."/>
            <person name="Bunk B."/>
            <person name="Maier J."/>
            <person name="Overmann J."/>
            <person name="Mueller R."/>
        </authorList>
    </citation>
    <scope>NUCLEOTIDE SEQUENCE [LARGE SCALE GENOMIC DNA]</scope>
    <source>
        <strain evidence="3 4">Cm c5</strain>
    </source>
</reference>
<protein>
    <recommendedName>
        <fullName evidence="5">Methyltransferase type 11 domain-containing protein</fullName>
    </recommendedName>
</protein>
<dbReference type="PROSITE" id="PS51257">
    <property type="entry name" value="PROKAR_LIPOPROTEIN"/>
    <property type="match status" value="1"/>
</dbReference>
<dbReference type="SUPFAM" id="SSF53335">
    <property type="entry name" value="S-adenosyl-L-methionine-dependent methyltransferases"/>
    <property type="match status" value="1"/>
</dbReference>
<name>A0A0K1EF37_CHOCO</name>
<dbReference type="KEGG" id="ccro:CMC5_036280"/>
<evidence type="ECO:0000313" key="3">
    <source>
        <dbReference type="EMBL" id="AKT39481.1"/>
    </source>
</evidence>
<feature type="chain" id="PRO_5005459375" description="Methyltransferase type 11 domain-containing protein" evidence="2">
    <location>
        <begin position="21"/>
        <end position="349"/>
    </location>
</feature>
<evidence type="ECO:0000256" key="2">
    <source>
        <dbReference type="SAM" id="SignalP"/>
    </source>
</evidence>
<dbReference type="Gene3D" id="3.40.50.150">
    <property type="entry name" value="Vaccinia Virus protein VP39"/>
    <property type="match status" value="1"/>
</dbReference>
<dbReference type="RefSeq" id="WP_050431557.1">
    <property type="nucleotide sequence ID" value="NZ_CP012159.1"/>
</dbReference>
<evidence type="ECO:0000256" key="1">
    <source>
        <dbReference type="SAM" id="MobiDB-lite"/>
    </source>
</evidence>
<feature type="compositionally biased region" description="Basic and acidic residues" evidence="1">
    <location>
        <begin position="54"/>
        <end position="65"/>
    </location>
</feature>
<dbReference type="Proteomes" id="UP000067626">
    <property type="component" value="Chromosome"/>
</dbReference>
<dbReference type="STRING" id="52.CMC5_036280"/>
<feature type="signal peptide" evidence="2">
    <location>
        <begin position="1"/>
        <end position="20"/>
    </location>
</feature>
<evidence type="ECO:0008006" key="5">
    <source>
        <dbReference type="Google" id="ProtNLM"/>
    </source>
</evidence>
<keyword evidence="2" id="KW-0732">Signal</keyword>
<feature type="compositionally biased region" description="Pro residues" evidence="1">
    <location>
        <begin position="23"/>
        <end position="38"/>
    </location>
</feature>
<dbReference type="CDD" id="cd02440">
    <property type="entry name" value="AdoMet_MTases"/>
    <property type="match status" value="1"/>
</dbReference>
<dbReference type="AlphaFoldDB" id="A0A0K1EF37"/>
<keyword evidence="4" id="KW-1185">Reference proteome</keyword>
<proteinExistence type="predicted"/>